<name>A0ABV0K7J6_9CYAN</name>
<organism evidence="2 3">
    <name type="scientific">Leptolyngbya subtilissima DQ-A4</name>
    <dbReference type="NCBI Taxonomy" id="2933933"/>
    <lineage>
        <taxon>Bacteria</taxon>
        <taxon>Bacillati</taxon>
        <taxon>Cyanobacteriota</taxon>
        <taxon>Cyanophyceae</taxon>
        <taxon>Leptolyngbyales</taxon>
        <taxon>Leptolyngbyaceae</taxon>
        <taxon>Leptolyngbya group</taxon>
        <taxon>Leptolyngbya</taxon>
    </lineage>
</organism>
<keyword evidence="3" id="KW-1185">Reference proteome</keyword>
<dbReference type="InterPro" id="IPR011990">
    <property type="entry name" value="TPR-like_helical_dom_sf"/>
</dbReference>
<evidence type="ECO:0008006" key="4">
    <source>
        <dbReference type="Google" id="ProtNLM"/>
    </source>
</evidence>
<dbReference type="RefSeq" id="WP_190706368.1">
    <property type="nucleotide sequence ID" value="NZ_JAMPKX010000008.1"/>
</dbReference>
<comment type="caution">
    <text evidence="2">The sequence shown here is derived from an EMBL/GenBank/DDBJ whole genome shotgun (WGS) entry which is preliminary data.</text>
</comment>
<evidence type="ECO:0000313" key="2">
    <source>
        <dbReference type="EMBL" id="MEP0948687.1"/>
    </source>
</evidence>
<dbReference type="EMBL" id="JAMPKX010000008">
    <property type="protein sequence ID" value="MEP0948687.1"/>
    <property type="molecule type" value="Genomic_DNA"/>
</dbReference>
<dbReference type="Gene3D" id="1.25.40.10">
    <property type="entry name" value="Tetratricopeptide repeat domain"/>
    <property type="match status" value="1"/>
</dbReference>
<sequence>MGSLSVAIALTLSTTPLALAQALRPEVRFPFLADPLQDTPLDPLLPPRPTVSRALSPLELYALEQELDQLALEAIALDEAGELEAARLVWRREIRLRRLVGIDAELAAIGRVGQVLRDRNATPDLQLYALRLDEIRADLTLPDDADRLEGMAATYEVLGDIDVAAEIRRDLADAALVGGNGAEHRRQLDALAVLRADWFYFPEAAQVYGELVALAQTGGNRDDEIRYLGLQAENLEQAQDFAGAIALQQRLLTLYQSDESLWPQIAALQHRVANNYSTLGDLDTASRQYQIAYTNAIEQQQLEVAAIAINDLAEIYKTLGRWADVGYLYEQLLLVEQQAHSAYGMMAAYNQLGQVHEQLGATPSALAAYREGLVLARVLGSQQTYFEEQIARLLEEAS</sequence>
<feature type="signal peptide" evidence="1">
    <location>
        <begin position="1"/>
        <end position="20"/>
    </location>
</feature>
<dbReference type="SUPFAM" id="SSF48452">
    <property type="entry name" value="TPR-like"/>
    <property type="match status" value="2"/>
</dbReference>
<dbReference type="Proteomes" id="UP001482513">
    <property type="component" value="Unassembled WGS sequence"/>
</dbReference>
<reference evidence="2 3" key="1">
    <citation type="submission" date="2022-04" db="EMBL/GenBank/DDBJ databases">
        <title>Positive selection, recombination, and allopatry shape intraspecific diversity of widespread and dominant cyanobacteria.</title>
        <authorList>
            <person name="Wei J."/>
            <person name="Shu W."/>
            <person name="Hu C."/>
        </authorList>
    </citation>
    <scope>NUCLEOTIDE SEQUENCE [LARGE SCALE GENOMIC DNA]</scope>
    <source>
        <strain evidence="2 3">DQ-A4</strain>
    </source>
</reference>
<accession>A0ABV0K7J6</accession>
<gene>
    <name evidence="2" type="ORF">NC992_17520</name>
</gene>
<evidence type="ECO:0000313" key="3">
    <source>
        <dbReference type="Proteomes" id="UP001482513"/>
    </source>
</evidence>
<feature type="chain" id="PRO_5045846167" description="Tetratricopeptide repeat protein" evidence="1">
    <location>
        <begin position="21"/>
        <end position="398"/>
    </location>
</feature>
<evidence type="ECO:0000256" key="1">
    <source>
        <dbReference type="SAM" id="SignalP"/>
    </source>
</evidence>
<protein>
    <recommendedName>
        <fullName evidence="4">Tetratricopeptide repeat protein</fullName>
    </recommendedName>
</protein>
<keyword evidence="1" id="KW-0732">Signal</keyword>
<proteinExistence type="predicted"/>